<sequence>IITWVITISIWLIKKLLHLVNVGYKKLQQKLIVPPLWRISSSTKKFDHLVETMRSKKETLHVMSERMTRLSEDFNQMRINIETTLNALTTNIIETIFLDTSKKMTEIKTALLLQLKKLRETQEIRLKSSQQVPLSSSCSFSRSPPPPSFSSSSLFSPPLSLPPPPPPHL</sequence>
<organism evidence="2 3">
    <name type="scientific">Trachymyrmex septentrionalis</name>
    <dbReference type="NCBI Taxonomy" id="34720"/>
    <lineage>
        <taxon>Eukaryota</taxon>
        <taxon>Metazoa</taxon>
        <taxon>Ecdysozoa</taxon>
        <taxon>Arthropoda</taxon>
        <taxon>Hexapoda</taxon>
        <taxon>Insecta</taxon>
        <taxon>Pterygota</taxon>
        <taxon>Neoptera</taxon>
        <taxon>Endopterygota</taxon>
        <taxon>Hymenoptera</taxon>
        <taxon>Apocrita</taxon>
        <taxon>Aculeata</taxon>
        <taxon>Formicoidea</taxon>
        <taxon>Formicidae</taxon>
        <taxon>Myrmicinae</taxon>
        <taxon>Trachymyrmex</taxon>
    </lineage>
</organism>
<protein>
    <submittedName>
        <fullName evidence="2">Uncharacterized protein</fullName>
    </submittedName>
</protein>
<dbReference type="STRING" id="34720.A0A195FWY8"/>
<feature type="compositionally biased region" description="Low complexity" evidence="1">
    <location>
        <begin position="129"/>
        <end position="142"/>
    </location>
</feature>
<gene>
    <name evidence="2" type="ORF">ALC56_00605</name>
</gene>
<evidence type="ECO:0000313" key="2">
    <source>
        <dbReference type="EMBL" id="KYN44953.1"/>
    </source>
</evidence>
<name>A0A195FWY8_9HYME</name>
<evidence type="ECO:0000313" key="3">
    <source>
        <dbReference type="Proteomes" id="UP000078541"/>
    </source>
</evidence>
<feature type="compositionally biased region" description="Low complexity" evidence="1">
    <location>
        <begin position="149"/>
        <end position="158"/>
    </location>
</feature>
<keyword evidence="3" id="KW-1185">Reference proteome</keyword>
<feature type="non-terminal residue" evidence="2">
    <location>
        <position position="1"/>
    </location>
</feature>
<feature type="region of interest" description="Disordered" evidence="1">
    <location>
        <begin position="129"/>
        <end position="169"/>
    </location>
</feature>
<evidence type="ECO:0000256" key="1">
    <source>
        <dbReference type="SAM" id="MobiDB-lite"/>
    </source>
</evidence>
<reference evidence="2 3" key="1">
    <citation type="submission" date="2016-03" db="EMBL/GenBank/DDBJ databases">
        <title>Trachymyrmex septentrionalis WGS genome.</title>
        <authorList>
            <person name="Nygaard S."/>
            <person name="Hu H."/>
            <person name="Boomsma J."/>
            <person name="Zhang G."/>
        </authorList>
    </citation>
    <scope>NUCLEOTIDE SEQUENCE [LARGE SCALE GENOMIC DNA]</scope>
    <source>
        <strain evidence="2">Tsep2-gDNA-1</strain>
        <tissue evidence="2">Whole body</tissue>
    </source>
</reference>
<dbReference type="Proteomes" id="UP000078541">
    <property type="component" value="Unassembled WGS sequence"/>
</dbReference>
<feature type="compositionally biased region" description="Pro residues" evidence="1">
    <location>
        <begin position="159"/>
        <end position="169"/>
    </location>
</feature>
<dbReference type="AlphaFoldDB" id="A0A195FWY8"/>
<accession>A0A195FWY8</accession>
<proteinExistence type="predicted"/>
<dbReference type="EMBL" id="KQ981204">
    <property type="protein sequence ID" value="KYN44953.1"/>
    <property type="molecule type" value="Genomic_DNA"/>
</dbReference>